<sequence length="51" mass="5479">MKFSPGISNVFDGAKRVRNMSKPKAKTNDADSRRAGAITIRCTLAPWSLGG</sequence>
<name>A0A0C9WQT4_9AGAR</name>
<dbReference type="HOGENOM" id="CLU_3106778_0_0_1"/>
<organism evidence="1 2">
    <name type="scientific">Laccaria amethystina LaAM-08-1</name>
    <dbReference type="NCBI Taxonomy" id="1095629"/>
    <lineage>
        <taxon>Eukaryota</taxon>
        <taxon>Fungi</taxon>
        <taxon>Dikarya</taxon>
        <taxon>Basidiomycota</taxon>
        <taxon>Agaricomycotina</taxon>
        <taxon>Agaricomycetes</taxon>
        <taxon>Agaricomycetidae</taxon>
        <taxon>Agaricales</taxon>
        <taxon>Agaricineae</taxon>
        <taxon>Hydnangiaceae</taxon>
        <taxon>Laccaria</taxon>
    </lineage>
</organism>
<reference evidence="2" key="2">
    <citation type="submission" date="2015-01" db="EMBL/GenBank/DDBJ databases">
        <title>Evolutionary Origins and Diversification of the Mycorrhizal Mutualists.</title>
        <authorList>
            <consortium name="DOE Joint Genome Institute"/>
            <consortium name="Mycorrhizal Genomics Consortium"/>
            <person name="Kohler A."/>
            <person name="Kuo A."/>
            <person name="Nagy L.G."/>
            <person name="Floudas D."/>
            <person name="Copeland A."/>
            <person name="Barry K.W."/>
            <person name="Cichocki N."/>
            <person name="Veneault-Fourrey C."/>
            <person name="LaButti K."/>
            <person name="Lindquist E.A."/>
            <person name="Lipzen A."/>
            <person name="Lundell T."/>
            <person name="Morin E."/>
            <person name="Murat C."/>
            <person name="Riley R."/>
            <person name="Ohm R."/>
            <person name="Sun H."/>
            <person name="Tunlid A."/>
            <person name="Henrissat B."/>
            <person name="Grigoriev I.V."/>
            <person name="Hibbett D.S."/>
            <person name="Martin F."/>
        </authorList>
    </citation>
    <scope>NUCLEOTIDE SEQUENCE [LARGE SCALE GENOMIC DNA]</scope>
    <source>
        <strain evidence="2">LaAM-08-1</strain>
    </source>
</reference>
<dbReference type="EMBL" id="KN839276">
    <property type="protein sequence ID" value="KIJ90133.1"/>
    <property type="molecule type" value="Genomic_DNA"/>
</dbReference>
<reference evidence="1 2" key="1">
    <citation type="submission" date="2014-04" db="EMBL/GenBank/DDBJ databases">
        <authorList>
            <consortium name="DOE Joint Genome Institute"/>
            <person name="Kuo A."/>
            <person name="Kohler A."/>
            <person name="Nagy L.G."/>
            <person name="Floudas D."/>
            <person name="Copeland A."/>
            <person name="Barry K.W."/>
            <person name="Cichocki N."/>
            <person name="Veneault-Fourrey C."/>
            <person name="LaButti K."/>
            <person name="Lindquist E.A."/>
            <person name="Lipzen A."/>
            <person name="Lundell T."/>
            <person name="Morin E."/>
            <person name="Murat C."/>
            <person name="Sun H."/>
            <person name="Tunlid A."/>
            <person name="Henrissat B."/>
            <person name="Grigoriev I.V."/>
            <person name="Hibbett D.S."/>
            <person name="Martin F."/>
            <person name="Nordberg H.P."/>
            <person name="Cantor M.N."/>
            <person name="Hua S.X."/>
        </authorList>
    </citation>
    <scope>NUCLEOTIDE SEQUENCE [LARGE SCALE GENOMIC DNA]</scope>
    <source>
        <strain evidence="1 2">LaAM-08-1</strain>
    </source>
</reference>
<dbReference type="AlphaFoldDB" id="A0A0C9WQT4"/>
<proteinExistence type="predicted"/>
<protein>
    <submittedName>
        <fullName evidence="1">Uncharacterized protein</fullName>
    </submittedName>
</protein>
<accession>A0A0C9WQT4</accession>
<keyword evidence="2" id="KW-1185">Reference proteome</keyword>
<evidence type="ECO:0000313" key="1">
    <source>
        <dbReference type="EMBL" id="KIJ90133.1"/>
    </source>
</evidence>
<gene>
    <name evidence="1" type="ORF">K443DRAFT_575132</name>
</gene>
<dbReference type="Proteomes" id="UP000054477">
    <property type="component" value="Unassembled WGS sequence"/>
</dbReference>
<evidence type="ECO:0000313" key="2">
    <source>
        <dbReference type="Proteomes" id="UP000054477"/>
    </source>
</evidence>